<keyword evidence="1" id="KW-0472">Membrane</keyword>
<evidence type="ECO:0000313" key="3">
    <source>
        <dbReference type="EMBL" id="AKB36432.1"/>
    </source>
</evidence>
<dbReference type="KEGG" id="msj:MSSAC_1842"/>
<dbReference type="InterPro" id="IPR010598">
    <property type="entry name" value="C5-epim_C"/>
</dbReference>
<gene>
    <name evidence="3" type="ORF">MSSAC_1842</name>
</gene>
<dbReference type="GO" id="GO:0047464">
    <property type="term" value="F:heparosan-N-sulfate-glucuronate 5-epimerase activity"/>
    <property type="evidence" value="ECO:0007669"/>
    <property type="project" value="InterPro"/>
</dbReference>
<evidence type="ECO:0000256" key="1">
    <source>
        <dbReference type="SAM" id="Phobius"/>
    </source>
</evidence>
<name>A0A0E3PN42_9EURY</name>
<organism evidence="3 4">
    <name type="scientific">Methanosarcina siciliae C2J</name>
    <dbReference type="NCBI Taxonomy" id="1434118"/>
    <lineage>
        <taxon>Archaea</taxon>
        <taxon>Methanobacteriati</taxon>
        <taxon>Methanobacteriota</taxon>
        <taxon>Stenosarchaea group</taxon>
        <taxon>Methanomicrobia</taxon>
        <taxon>Methanosarcinales</taxon>
        <taxon>Methanosarcinaceae</taxon>
        <taxon>Methanosarcina</taxon>
    </lineage>
</organism>
<dbReference type="InterPro" id="IPR008928">
    <property type="entry name" value="6-hairpin_glycosidase_sf"/>
</dbReference>
<dbReference type="PANTHER" id="PTHR13174">
    <property type="entry name" value="D-GLUCURONYL C5-EPIMERASE"/>
    <property type="match status" value="1"/>
</dbReference>
<accession>A0A0E3PN42</accession>
<evidence type="ECO:0000259" key="2">
    <source>
        <dbReference type="Pfam" id="PF06662"/>
    </source>
</evidence>
<keyword evidence="3" id="KW-0413">Isomerase</keyword>
<dbReference type="GO" id="GO:0005975">
    <property type="term" value="P:carbohydrate metabolic process"/>
    <property type="evidence" value="ECO:0007669"/>
    <property type="project" value="InterPro"/>
</dbReference>
<dbReference type="EMBL" id="CP009508">
    <property type="protein sequence ID" value="AKB36432.1"/>
    <property type="molecule type" value="Genomic_DNA"/>
</dbReference>
<dbReference type="SUPFAM" id="SSF48208">
    <property type="entry name" value="Six-hairpin glycosidases"/>
    <property type="match status" value="1"/>
</dbReference>
<reference evidence="3 4" key="1">
    <citation type="submission" date="2014-07" db="EMBL/GenBank/DDBJ databases">
        <title>Methanogenic archaea and the global carbon cycle.</title>
        <authorList>
            <person name="Henriksen J.R."/>
            <person name="Luke J."/>
            <person name="Reinhart S."/>
            <person name="Benedict M.N."/>
            <person name="Youngblut N.D."/>
            <person name="Metcalf M.E."/>
            <person name="Whitaker R.J."/>
            <person name="Metcalf W.W."/>
        </authorList>
    </citation>
    <scope>NUCLEOTIDE SEQUENCE [LARGE SCALE GENOMIC DNA]</scope>
    <source>
        <strain evidence="3 4">C2J</strain>
    </source>
</reference>
<dbReference type="InterPro" id="IPR012341">
    <property type="entry name" value="6hp_glycosidase-like_sf"/>
</dbReference>
<keyword evidence="1" id="KW-0812">Transmembrane</keyword>
<dbReference type="STRING" id="1434118.MSSAC_1842"/>
<keyword evidence="1" id="KW-1133">Transmembrane helix</keyword>
<feature type="transmembrane region" description="Helical" evidence="1">
    <location>
        <begin position="308"/>
        <end position="330"/>
    </location>
</feature>
<dbReference type="Proteomes" id="UP000033123">
    <property type="component" value="Chromosome"/>
</dbReference>
<dbReference type="InterPro" id="IPR039721">
    <property type="entry name" value="C5-epimerase"/>
</dbReference>
<dbReference type="PANTHER" id="PTHR13174:SF3">
    <property type="entry name" value="D-GLUCURONYL C5-EPIMERASE"/>
    <property type="match status" value="1"/>
</dbReference>
<dbReference type="PATRIC" id="fig|1434118.4.peg.2349"/>
<dbReference type="GeneID" id="25419283"/>
<protein>
    <submittedName>
        <fullName evidence="3">D-glucuronyl C5-epimerase</fullName>
        <ecNumber evidence="3">5.1.3.-</ecNumber>
    </submittedName>
</protein>
<dbReference type="Pfam" id="PF06662">
    <property type="entry name" value="C5-epim_C"/>
    <property type="match status" value="1"/>
</dbReference>
<dbReference type="HOGENOM" id="CLU_057836_0_0_2"/>
<dbReference type="RefSeq" id="WP_052727248.1">
    <property type="nucleotide sequence ID" value="NZ_CP009508.1"/>
</dbReference>
<sequence>MKYISNKHLIIVLFSLIFTSLVYNVAIESEKQMFRNIYYPIMGNSVSNVVINESGIPMIDYGYSNEIYIGKQINPVIISQQALYYESEYQKGNESCKKLFLNNANYLVESAVQYNNYTLWQYNFPWPPYNLTSPWVSAMAQGQGVQALIKAYNMTGEDKYLNSARLALNSFYIDVENGGVTYKDRNGWWYEEYVTGTDVQPRVLNGMIFSLFGIYEYYRITGDEDAKFLFDQGIISLKNNLYKYDSGDWTYYDAIGNKAGISYNKVHINQMLQLYEITGDSFFKEFYEKFNKYDQSPISILKSKKLDYILYISNFIFLSLTLEMISSLKFKKYVRNIYSRQIK</sequence>
<proteinExistence type="predicted"/>
<dbReference type="Gene3D" id="1.50.10.10">
    <property type="match status" value="1"/>
</dbReference>
<dbReference type="EC" id="5.1.3.-" evidence="3"/>
<dbReference type="GO" id="GO:0015012">
    <property type="term" value="P:heparan sulfate proteoglycan biosynthetic process"/>
    <property type="evidence" value="ECO:0007669"/>
    <property type="project" value="InterPro"/>
</dbReference>
<evidence type="ECO:0000313" key="4">
    <source>
        <dbReference type="Proteomes" id="UP000033123"/>
    </source>
</evidence>
<feature type="domain" description="D-glucuronyl C5-epimerase C-terminal" evidence="2">
    <location>
        <begin position="116"/>
        <end position="292"/>
    </location>
</feature>
<dbReference type="AlphaFoldDB" id="A0A0E3PN42"/>